<reference evidence="1 2" key="1">
    <citation type="submission" date="2015-07" db="EMBL/GenBank/DDBJ databases">
        <title>Genome sequence of Levilinea saccharolytica DSM 16555.</title>
        <authorList>
            <person name="Hemp J."/>
            <person name="Ward L.M."/>
            <person name="Pace L.A."/>
            <person name="Fischer W.W."/>
        </authorList>
    </citation>
    <scope>NUCLEOTIDE SEQUENCE [LARGE SCALE GENOMIC DNA]</scope>
    <source>
        <strain evidence="1 2">KIBI-1</strain>
    </source>
</reference>
<dbReference type="PANTHER" id="PTHR34129">
    <property type="entry name" value="BLR1139 PROTEIN"/>
    <property type="match status" value="1"/>
</dbReference>
<organism evidence="1 2">
    <name type="scientific">Levilinea saccharolytica</name>
    <dbReference type="NCBI Taxonomy" id="229921"/>
    <lineage>
        <taxon>Bacteria</taxon>
        <taxon>Bacillati</taxon>
        <taxon>Chloroflexota</taxon>
        <taxon>Anaerolineae</taxon>
        <taxon>Anaerolineales</taxon>
        <taxon>Anaerolineaceae</taxon>
        <taxon>Levilinea</taxon>
    </lineage>
</organism>
<evidence type="ECO:0008006" key="3">
    <source>
        <dbReference type="Google" id="ProtNLM"/>
    </source>
</evidence>
<dbReference type="PANTHER" id="PTHR34129:SF1">
    <property type="entry name" value="DUF952 DOMAIN-CONTAINING PROTEIN"/>
    <property type="match status" value="1"/>
</dbReference>
<dbReference type="EMBL" id="LGCM01000058">
    <property type="protein sequence ID" value="KPL77986.1"/>
    <property type="molecule type" value="Genomic_DNA"/>
</dbReference>
<dbReference type="InterPro" id="IPR009297">
    <property type="entry name" value="DUF952"/>
</dbReference>
<dbReference type="SUPFAM" id="SSF56399">
    <property type="entry name" value="ADP-ribosylation"/>
    <property type="match status" value="1"/>
</dbReference>
<dbReference type="Gene3D" id="3.20.170.20">
    <property type="entry name" value="Protein of unknown function DUF952"/>
    <property type="match status" value="1"/>
</dbReference>
<sequence>MIYHITTPADWQAAQSSGQYQAASLTSEGFIHCSLAEQVERSANLHFAGQRVLIVLEVDEQKTQSKVVYENTSGGQELFPHLYGPLETAAVVRVLPLESDAEGRFHFSV</sequence>
<name>A0A0N8GNF9_9CHLR</name>
<accession>A0A0N8GNF9</accession>
<dbReference type="OrthoDB" id="5638018at2"/>
<gene>
    <name evidence="1" type="ORF">ADN01_15575</name>
</gene>
<comment type="caution">
    <text evidence="1">The sequence shown here is derived from an EMBL/GenBank/DDBJ whole genome shotgun (WGS) entry which is preliminary data.</text>
</comment>
<dbReference type="Proteomes" id="UP000050501">
    <property type="component" value="Unassembled WGS sequence"/>
</dbReference>
<dbReference type="AlphaFoldDB" id="A0A0N8GNF9"/>
<proteinExistence type="predicted"/>
<protein>
    <recommendedName>
        <fullName evidence="3">DUF952 domain-containing protein</fullName>
    </recommendedName>
</protein>
<dbReference type="STRING" id="229921.ADN01_15575"/>
<keyword evidence="2" id="KW-1185">Reference proteome</keyword>
<dbReference type="Pfam" id="PF06108">
    <property type="entry name" value="DUF952"/>
    <property type="match status" value="1"/>
</dbReference>
<dbReference type="RefSeq" id="WP_062416842.1">
    <property type="nucleotide sequence ID" value="NZ_DF967974.1"/>
</dbReference>
<evidence type="ECO:0000313" key="1">
    <source>
        <dbReference type="EMBL" id="KPL77986.1"/>
    </source>
</evidence>
<evidence type="ECO:0000313" key="2">
    <source>
        <dbReference type="Proteomes" id="UP000050501"/>
    </source>
</evidence>